<protein>
    <recommendedName>
        <fullName evidence="6">Redox-sensing transcriptional repressor Rex</fullName>
    </recommendedName>
</protein>
<gene>
    <name evidence="6" type="primary">rex</name>
    <name evidence="8" type="ORF">SAMN05920897_11026</name>
</gene>
<feature type="domain" description="CoA-binding" evidence="7">
    <location>
        <begin position="78"/>
        <end position="178"/>
    </location>
</feature>
<keyword evidence="9" id="KW-1185">Reference proteome</keyword>
<evidence type="ECO:0000256" key="6">
    <source>
        <dbReference type="HAMAP-Rule" id="MF_01131"/>
    </source>
</evidence>
<comment type="similarity">
    <text evidence="6">Belongs to the transcriptional regulatory Rex family.</text>
</comment>
<name>A0A1N6TEE1_9SPIO</name>
<dbReference type="Gene3D" id="1.10.10.10">
    <property type="entry name" value="Winged helix-like DNA-binding domain superfamily/Winged helix DNA-binding domain"/>
    <property type="match status" value="1"/>
</dbReference>
<reference evidence="9" key="1">
    <citation type="submission" date="2017-01" db="EMBL/GenBank/DDBJ databases">
        <authorList>
            <person name="Varghese N."/>
            <person name="Submissions S."/>
        </authorList>
    </citation>
    <scope>NUCLEOTIDE SEQUENCE [LARGE SCALE GENOMIC DNA]</scope>
    <source>
        <strain evidence="9">ASpG1</strain>
    </source>
</reference>
<proteinExistence type="inferred from homology"/>
<evidence type="ECO:0000313" key="9">
    <source>
        <dbReference type="Proteomes" id="UP000186400"/>
    </source>
</evidence>
<dbReference type="InterPro" id="IPR036291">
    <property type="entry name" value="NAD(P)-bd_dom_sf"/>
</dbReference>
<dbReference type="GO" id="GO:0005737">
    <property type="term" value="C:cytoplasm"/>
    <property type="evidence" value="ECO:0007669"/>
    <property type="project" value="UniProtKB-SubCell"/>
</dbReference>
<dbReference type="GO" id="GO:0003700">
    <property type="term" value="F:DNA-binding transcription factor activity"/>
    <property type="evidence" value="ECO:0007669"/>
    <property type="project" value="UniProtKB-UniRule"/>
</dbReference>
<evidence type="ECO:0000256" key="2">
    <source>
        <dbReference type="ARBA" id="ARBA00022491"/>
    </source>
</evidence>
<dbReference type="PANTHER" id="PTHR35786:SF1">
    <property type="entry name" value="REDOX-SENSING TRANSCRIPTIONAL REPRESSOR REX 1"/>
    <property type="match status" value="1"/>
</dbReference>
<evidence type="ECO:0000256" key="3">
    <source>
        <dbReference type="ARBA" id="ARBA00023015"/>
    </source>
</evidence>
<sequence length="234" mass="25736">METKINRGIVLRLAKYLRVLHKLKGMGFVKVFSNNLGDAIGVTPAVVRKDFSIIGIPGNKRGGYNIDVIIEEIERMLGKEERQPIVVLGCGKIGNALMHYTEFERDGIEVVAGFEINPDLINPNAHIPIYPIAKLPEVAVREAVKVAVIAVPDVAATEVFELVTASGIPGVLNFTSVDLKCGRCDFDECAIRCIVQNVNIGLEIENLFYLVRMKEADILDQSRSRTETLTSQTG</sequence>
<comment type="subunit">
    <text evidence="6">Homodimer.</text>
</comment>
<evidence type="ECO:0000256" key="1">
    <source>
        <dbReference type="ARBA" id="ARBA00022490"/>
    </source>
</evidence>
<dbReference type="GO" id="GO:0045892">
    <property type="term" value="P:negative regulation of DNA-templated transcription"/>
    <property type="evidence" value="ECO:0007669"/>
    <property type="project" value="InterPro"/>
</dbReference>
<dbReference type="InterPro" id="IPR036390">
    <property type="entry name" value="WH_DNA-bd_sf"/>
</dbReference>
<evidence type="ECO:0000259" key="7">
    <source>
        <dbReference type="SMART" id="SM00881"/>
    </source>
</evidence>
<dbReference type="SMART" id="SM00881">
    <property type="entry name" value="CoA_binding"/>
    <property type="match status" value="1"/>
</dbReference>
<keyword evidence="1 6" id="KW-0963">Cytoplasm</keyword>
<dbReference type="NCBIfam" id="NF003996">
    <property type="entry name" value="PRK05472.2-5"/>
    <property type="match status" value="1"/>
</dbReference>
<comment type="subcellular location">
    <subcellularLocation>
        <location evidence="6">Cytoplasm</location>
    </subcellularLocation>
</comment>
<keyword evidence="4 6" id="KW-0238">DNA-binding</keyword>
<keyword evidence="3 6" id="KW-0805">Transcription regulation</keyword>
<comment type="function">
    <text evidence="6">Modulates transcription in response to changes in cellular NADH/NAD(+) redox state.</text>
</comment>
<keyword evidence="2 6" id="KW-0678">Repressor</keyword>
<dbReference type="SUPFAM" id="SSF46785">
    <property type="entry name" value="Winged helix' DNA-binding domain"/>
    <property type="match status" value="1"/>
</dbReference>
<dbReference type="STRING" id="159291.SAMN05920897_11026"/>
<dbReference type="EMBL" id="FTMS01000010">
    <property type="protein sequence ID" value="SIQ51759.1"/>
    <property type="molecule type" value="Genomic_DNA"/>
</dbReference>
<evidence type="ECO:0000313" key="8">
    <source>
        <dbReference type="EMBL" id="SIQ51759.1"/>
    </source>
</evidence>
<keyword evidence="5 6" id="KW-0804">Transcription</keyword>
<dbReference type="GO" id="GO:0003677">
    <property type="term" value="F:DNA binding"/>
    <property type="evidence" value="ECO:0007669"/>
    <property type="project" value="UniProtKB-UniRule"/>
</dbReference>
<dbReference type="Proteomes" id="UP000186400">
    <property type="component" value="Unassembled WGS sequence"/>
</dbReference>
<dbReference type="InterPro" id="IPR009718">
    <property type="entry name" value="Rex_DNA-bd_C_dom"/>
</dbReference>
<evidence type="ECO:0000256" key="4">
    <source>
        <dbReference type="ARBA" id="ARBA00023125"/>
    </source>
</evidence>
<dbReference type="SUPFAM" id="SSF51735">
    <property type="entry name" value="NAD(P)-binding Rossmann-fold domains"/>
    <property type="match status" value="1"/>
</dbReference>
<dbReference type="NCBIfam" id="NF003994">
    <property type="entry name" value="PRK05472.2-3"/>
    <property type="match status" value="1"/>
</dbReference>
<accession>A0A1N6TEE1</accession>
<dbReference type="InterPro" id="IPR022876">
    <property type="entry name" value="Tscrpt_rep_Rex"/>
</dbReference>
<evidence type="ECO:0000256" key="5">
    <source>
        <dbReference type="ARBA" id="ARBA00023163"/>
    </source>
</evidence>
<dbReference type="AlphaFoldDB" id="A0A1N6TEE1"/>
<dbReference type="InterPro" id="IPR003781">
    <property type="entry name" value="CoA-bd"/>
</dbReference>
<dbReference type="InterPro" id="IPR036388">
    <property type="entry name" value="WH-like_DNA-bd_sf"/>
</dbReference>
<dbReference type="PANTHER" id="PTHR35786">
    <property type="entry name" value="REDOX-SENSING TRANSCRIPTIONAL REPRESSOR REX"/>
    <property type="match status" value="1"/>
</dbReference>
<dbReference type="Pfam" id="PF06971">
    <property type="entry name" value="Put_DNA-bind_N"/>
    <property type="match status" value="1"/>
</dbReference>
<dbReference type="Gene3D" id="3.40.50.720">
    <property type="entry name" value="NAD(P)-binding Rossmann-like Domain"/>
    <property type="match status" value="1"/>
</dbReference>
<dbReference type="Pfam" id="PF02629">
    <property type="entry name" value="CoA_binding"/>
    <property type="match status" value="1"/>
</dbReference>
<organism evidence="8 9">
    <name type="scientific">Alkalispirochaeta americana</name>
    <dbReference type="NCBI Taxonomy" id="159291"/>
    <lineage>
        <taxon>Bacteria</taxon>
        <taxon>Pseudomonadati</taxon>
        <taxon>Spirochaetota</taxon>
        <taxon>Spirochaetia</taxon>
        <taxon>Spirochaetales</taxon>
        <taxon>Spirochaetaceae</taxon>
        <taxon>Alkalispirochaeta</taxon>
    </lineage>
</organism>
<dbReference type="HAMAP" id="MF_01131">
    <property type="entry name" value="Rex"/>
    <property type="match status" value="1"/>
</dbReference>
<feature type="DNA-binding region" description="H-T-H motif" evidence="6">
    <location>
        <begin position="15"/>
        <end position="54"/>
    </location>
</feature>
<dbReference type="GO" id="GO:0051775">
    <property type="term" value="P:response to redox state"/>
    <property type="evidence" value="ECO:0007669"/>
    <property type="project" value="InterPro"/>
</dbReference>
<feature type="binding site" evidence="6">
    <location>
        <begin position="89"/>
        <end position="94"/>
    </location>
    <ligand>
        <name>NAD(+)</name>
        <dbReference type="ChEBI" id="CHEBI:57540"/>
    </ligand>
</feature>
<keyword evidence="6" id="KW-0520">NAD</keyword>
<dbReference type="NCBIfam" id="NF003995">
    <property type="entry name" value="PRK05472.2-4"/>
    <property type="match status" value="1"/>
</dbReference>
<dbReference type="RefSeq" id="WP_200796809.1">
    <property type="nucleotide sequence ID" value="NZ_FTMS01000010.1"/>
</dbReference>